<name>A0A1I7HJ60_9PROT</name>
<dbReference type="InterPro" id="IPR036061">
    <property type="entry name" value="CheW-like_dom_sf"/>
</dbReference>
<dbReference type="GO" id="GO:0007165">
    <property type="term" value="P:signal transduction"/>
    <property type="evidence" value="ECO:0007669"/>
    <property type="project" value="InterPro"/>
</dbReference>
<dbReference type="OrthoDB" id="5298045at2"/>
<dbReference type="Pfam" id="PF01584">
    <property type="entry name" value="CheW"/>
    <property type="match status" value="1"/>
</dbReference>
<dbReference type="EMBL" id="FPBL01000005">
    <property type="protein sequence ID" value="SFU60718.1"/>
    <property type="molecule type" value="Genomic_DNA"/>
</dbReference>
<dbReference type="AlphaFoldDB" id="A0A1I7HJ60"/>
<feature type="domain" description="CheW-like" evidence="1">
    <location>
        <begin position="16"/>
        <end position="154"/>
    </location>
</feature>
<evidence type="ECO:0000259" key="1">
    <source>
        <dbReference type="PROSITE" id="PS50851"/>
    </source>
</evidence>
<dbReference type="Proteomes" id="UP000183926">
    <property type="component" value="Unassembled WGS sequence"/>
</dbReference>
<organism evidence="2 3">
    <name type="scientific">Nitrosomonas eutropha</name>
    <dbReference type="NCBI Taxonomy" id="916"/>
    <lineage>
        <taxon>Bacteria</taxon>
        <taxon>Pseudomonadati</taxon>
        <taxon>Pseudomonadota</taxon>
        <taxon>Betaproteobacteria</taxon>
        <taxon>Nitrosomonadales</taxon>
        <taxon>Nitrosomonadaceae</taxon>
        <taxon>Nitrosomonas</taxon>
    </lineage>
</organism>
<protein>
    <submittedName>
        <fullName evidence="2">Twitching motility protein PilI</fullName>
    </submittedName>
</protein>
<dbReference type="SMART" id="SM00260">
    <property type="entry name" value="CheW"/>
    <property type="match status" value="1"/>
</dbReference>
<dbReference type="SUPFAM" id="SSF50341">
    <property type="entry name" value="CheW-like"/>
    <property type="match status" value="1"/>
</dbReference>
<dbReference type="RefSeq" id="WP_074928323.1">
    <property type="nucleotide sequence ID" value="NZ_FPBL01000005.1"/>
</dbReference>
<evidence type="ECO:0000313" key="3">
    <source>
        <dbReference type="Proteomes" id="UP000183926"/>
    </source>
</evidence>
<dbReference type="GO" id="GO:0006935">
    <property type="term" value="P:chemotaxis"/>
    <property type="evidence" value="ECO:0007669"/>
    <property type="project" value="InterPro"/>
</dbReference>
<dbReference type="Gene3D" id="2.30.30.40">
    <property type="entry name" value="SH3 Domains"/>
    <property type="match status" value="1"/>
</dbReference>
<proteinExistence type="predicted"/>
<accession>A0A1I7HJ60</accession>
<reference evidence="2 3" key="1">
    <citation type="submission" date="2016-10" db="EMBL/GenBank/DDBJ databases">
        <authorList>
            <person name="de Groot N.N."/>
        </authorList>
    </citation>
    <scope>NUCLEOTIDE SEQUENCE [LARGE SCALE GENOMIC DNA]</scope>
    <source>
        <strain evidence="2 3">Nm24</strain>
    </source>
</reference>
<gene>
    <name evidence="2" type="ORF">SAMN05216339_10546</name>
</gene>
<evidence type="ECO:0000313" key="2">
    <source>
        <dbReference type="EMBL" id="SFU60718.1"/>
    </source>
</evidence>
<dbReference type="InterPro" id="IPR002545">
    <property type="entry name" value="CheW-lke_dom"/>
</dbReference>
<sequence>MLVEQINNKTQEIPLTIPVLGVTIGEDRWLIPMNDISEILLVPKITPVFLTHLWFLGIINVRGNIYGLCDLAYYLDKKPTRINVKTRIFLTASRPGTGYAILAESVLGIRDLMEFTRQPDHEDKRSVIADVYNDRQNRLWRMLNLPTLVQLKSFLQASS</sequence>
<dbReference type="Gene3D" id="2.40.50.180">
    <property type="entry name" value="CheA-289, Domain 4"/>
    <property type="match status" value="1"/>
</dbReference>
<dbReference type="PROSITE" id="PS50851">
    <property type="entry name" value="CHEW"/>
    <property type="match status" value="1"/>
</dbReference>